<keyword evidence="1" id="KW-0479">Metal-binding</keyword>
<evidence type="ECO:0000313" key="6">
    <source>
        <dbReference type="Proteomes" id="UP000176050"/>
    </source>
</evidence>
<feature type="transmembrane region" description="Helical" evidence="3">
    <location>
        <begin position="115"/>
        <end position="137"/>
    </location>
</feature>
<keyword evidence="2 5" id="KW-0378">Hydrolase</keyword>
<dbReference type="EMBL" id="CP017478">
    <property type="protein sequence ID" value="AOW20682.1"/>
    <property type="molecule type" value="Genomic_DNA"/>
</dbReference>
<dbReference type="Pfam" id="PF00149">
    <property type="entry name" value="Metallophos"/>
    <property type="match status" value="1"/>
</dbReference>
<sequence length="404" mass="46763">MRPFSLFSIILICIAVLLVDILAFYWLQSITQLITSTFLQKFINIIFWVFTIGLILSIIILKLRLDNIDPKRKQILISSLYGLTISSFVPKLIFVIIISTLYFSNYLFSEKQSLIIIPLIGLFSGFLPFFMIIYGIFRTLYRFKIHTHSIKIPTLPKSFNGLRIVHISDIHLGSFNFRYHILDKAIATINNLNPDFIFFTGDLVNNYAWELKGWDKVLKKLSASKGKFSILGNHDYGDYSQWKSKEEKESNFQLIKAFHKKIGFKLLLNQSDVIEINTDKIAIIGVENWGKPPFKQYGNLEKSLKLVNNIPFKILLSHDPSHWKAKVLNKTDIAITFSGHTHGMQAGINLKNKKWSPIKYKYEHWAGLYKENNQYLHVNRGLGWLGFPGRLGMRPEITLIELMN</sequence>
<evidence type="ECO:0000313" key="5">
    <source>
        <dbReference type="EMBL" id="AOW20682.1"/>
    </source>
</evidence>
<dbReference type="OrthoDB" id="9780884at2"/>
<dbReference type="GO" id="GO:0009245">
    <property type="term" value="P:lipid A biosynthetic process"/>
    <property type="evidence" value="ECO:0007669"/>
    <property type="project" value="TreeGrafter"/>
</dbReference>
<organism evidence="5 6">
    <name type="scientific">Urechidicola croceus</name>
    <dbReference type="NCBI Taxonomy" id="1850246"/>
    <lineage>
        <taxon>Bacteria</taxon>
        <taxon>Pseudomonadati</taxon>
        <taxon>Bacteroidota</taxon>
        <taxon>Flavobacteriia</taxon>
        <taxon>Flavobacteriales</taxon>
        <taxon>Flavobacteriaceae</taxon>
        <taxon>Urechidicola</taxon>
    </lineage>
</organism>
<gene>
    <name evidence="5" type="ORF">LPB138_08335</name>
</gene>
<feature type="transmembrane region" description="Helical" evidence="3">
    <location>
        <begin position="75"/>
        <end position="103"/>
    </location>
</feature>
<keyword evidence="3" id="KW-0812">Transmembrane</keyword>
<dbReference type="KEGG" id="lul:LPB138_08335"/>
<dbReference type="AlphaFoldDB" id="A0A1D8P7Y4"/>
<dbReference type="PANTHER" id="PTHR31302">
    <property type="entry name" value="TRANSMEMBRANE PROTEIN WITH METALLOPHOSPHOESTERASE DOMAIN-RELATED"/>
    <property type="match status" value="1"/>
</dbReference>
<dbReference type="GO" id="GO:0016020">
    <property type="term" value="C:membrane"/>
    <property type="evidence" value="ECO:0007669"/>
    <property type="project" value="GOC"/>
</dbReference>
<name>A0A1D8P7Y4_9FLAO</name>
<evidence type="ECO:0000256" key="1">
    <source>
        <dbReference type="ARBA" id="ARBA00022723"/>
    </source>
</evidence>
<dbReference type="RefSeq" id="WP_070236855.1">
    <property type="nucleotide sequence ID" value="NZ_CP017478.1"/>
</dbReference>
<dbReference type="InterPro" id="IPR029052">
    <property type="entry name" value="Metallo-depent_PP-like"/>
</dbReference>
<dbReference type="Proteomes" id="UP000176050">
    <property type="component" value="Chromosome"/>
</dbReference>
<feature type="transmembrane region" description="Helical" evidence="3">
    <location>
        <begin position="42"/>
        <end position="63"/>
    </location>
</feature>
<dbReference type="InterPro" id="IPR004843">
    <property type="entry name" value="Calcineurin-like_PHP"/>
</dbReference>
<dbReference type="GO" id="GO:0046872">
    <property type="term" value="F:metal ion binding"/>
    <property type="evidence" value="ECO:0007669"/>
    <property type="project" value="UniProtKB-KW"/>
</dbReference>
<proteinExistence type="predicted"/>
<protein>
    <submittedName>
        <fullName evidence="5">Phosphohydrolase</fullName>
    </submittedName>
</protein>
<keyword evidence="3" id="KW-1133">Transmembrane helix</keyword>
<evidence type="ECO:0000256" key="2">
    <source>
        <dbReference type="ARBA" id="ARBA00022801"/>
    </source>
</evidence>
<dbReference type="InterPro" id="IPR051158">
    <property type="entry name" value="Metallophosphoesterase_sf"/>
</dbReference>
<keyword evidence="6" id="KW-1185">Reference proteome</keyword>
<feature type="transmembrane region" description="Helical" evidence="3">
    <location>
        <begin position="7"/>
        <end position="27"/>
    </location>
</feature>
<dbReference type="CDD" id="cd07385">
    <property type="entry name" value="MPP_YkuE_C"/>
    <property type="match status" value="1"/>
</dbReference>
<evidence type="ECO:0000259" key="4">
    <source>
        <dbReference type="Pfam" id="PF00149"/>
    </source>
</evidence>
<evidence type="ECO:0000256" key="3">
    <source>
        <dbReference type="SAM" id="Phobius"/>
    </source>
</evidence>
<feature type="domain" description="Calcineurin-like phosphoesterase" evidence="4">
    <location>
        <begin position="162"/>
        <end position="343"/>
    </location>
</feature>
<dbReference type="Gene3D" id="3.60.21.10">
    <property type="match status" value="1"/>
</dbReference>
<dbReference type="SUPFAM" id="SSF56300">
    <property type="entry name" value="Metallo-dependent phosphatases"/>
    <property type="match status" value="1"/>
</dbReference>
<dbReference type="GO" id="GO:0008758">
    <property type="term" value="F:UDP-2,3-diacylglucosamine hydrolase activity"/>
    <property type="evidence" value="ECO:0007669"/>
    <property type="project" value="TreeGrafter"/>
</dbReference>
<keyword evidence="3" id="KW-0472">Membrane</keyword>
<reference evidence="5 6" key="1">
    <citation type="submission" date="2016-10" db="EMBL/GenBank/DDBJ databases">
        <title>Lutibacter sp. LPB0138, isolated from marine gastropod.</title>
        <authorList>
            <person name="Kim E."/>
            <person name="Yi H."/>
        </authorList>
    </citation>
    <scope>NUCLEOTIDE SEQUENCE [LARGE SCALE GENOMIC DNA]</scope>
    <source>
        <strain evidence="5 6">LPB0138</strain>
    </source>
</reference>
<dbReference type="PANTHER" id="PTHR31302:SF31">
    <property type="entry name" value="PHOSPHODIESTERASE YAEI"/>
    <property type="match status" value="1"/>
</dbReference>
<dbReference type="STRING" id="1850246.LPB138_08335"/>
<accession>A0A1D8P7Y4</accession>